<evidence type="ECO:0000256" key="5">
    <source>
        <dbReference type="SAM" id="SignalP"/>
    </source>
</evidence>
<evidence type="ECO:0000313" key="8">
    <source>
        <dbReference type="Proteomes" id="UP000235728"/>
    </source>
</evidence>
<feature type="chain" id="PRO_5014782283" description="Putative lipoate-protein ligase A" evidence="5">
    <location>
        <begin position="28"/>
        <end position="383"/>
    </location>
</feature>
<comment type="pathway">
    <text evidence="2">Protein modification; protein lipoylation via exogenous pathway; protein N(6)-(lipoyl)lysine from lipoate: step 2/2.</text>
</comment>
<feature type="domain" description="BPL/LPL catalytic" evidence="6">
    <location>
        <begin position="59"/>
        <end position="253"/>
    </location>
</feature>
<evidence type="ECO:0000256" key="3">
    <source>
        <dbReference type="ARBA" id="ARBA00008242"/>
    </source>
</evidence>
<dbReference type="InterPro" id="IPR045864">
    <property type="entry name" value="aa-tRNA-synth_II/BPL/LPL"/>
</dbReference>
<keyword evidence="5" id="KW-0732">Signal</keyword>
<dbReference type="PANTHER" id="PTHR12561:SF3">
    <property type="entry name" value="LIPOYLTRANSFERASE 1, MITOCHONDRIAL"/>
    <property type="match status" value="1"/>
</dbReference>
<evidence type="ECO:0000313" key="7">
    <source>
        <dbReference type="EMBL" id="PMB72021.1"/>
    </source>
</evidence>
<reference evidence="7 8" key="1">
    <citation type="journal article" date="2016" name="Appl. Microbiol. Biotechnol.">
        <title>Characterization of T-DNA insertion mutants with decreased virulence in the entomopathogenic fungus Beauveria bassiana JEF-007.</title>
        <authorList>
            <person name="Kim S."/>
            <person name="Lee S.J."/>
            <person name="Nai Y.S."/>
            <person name="Yu J.S."/>
            <person name="Lee M.R."/>
            <person name="Yang Y.T."/>
            <person name="Kim J.S."/>
        </authorList>
    </citation>
    <scope>NUCLEOTIDE SEQUENCE [LARGE SCALE GENOMIC DNA]</scope>
    <source>
        <strain evidence="7 8">JEF-007</strain>
    </source>
</reference>
<dbReference type="Proteomes" id="UP000235728">
    <property type="component" value="Unassembled WGS sequence"/>
</dbReference>
<dbReference type="CDD" id="cd16443">
    <property type="entry name" value="LplA"/>
    <property type="match status" value="1"/>
</dbReference>
<dbReference type="EMBL" id="MRVG01000002">
    <property type="protein sequence ID" value="PMB72021.1"/>
    <property type="molecule type" value="Genomic_DNA"/>
</dbReference>
<evidence type="ECO:0000259" key="6">
    <source>
        <dbReference type="PROSITE" id="PS51733"/>
    </source>
</evidence>
<comment type="caution">
    <text evidence="7">The sequence shown here is derived from an EMBL/GenBank/DDBJ whole genome shotgun (WGS) entry which is preliminary data.</text>
</comment>
<dbReference type="InterPro" id="IPR004562">
    <property type="entry name" value="LipoylTrfase_LipoateP_Ligase"/>
</dbReference>
<dbReference type="GO" id="GO:0005739">
    <property type="term" value="C:mitochondrion"/>
    <property type="evidence" value="ECO:0007669"/>
    <property type="project" value="TreeGrafter"/>
</dbReference>
<dbReference type="SUPFAM" id="SSF55681">
    <property type="entry name" value="Class II aaRS and biotin synthetases"/>
    <property type="match status" value="1"/>
</dbReference>
<name>A0A2N6NXM0_BEABA</name>
<proteinExistence type="inferred from homology"/>
<comment type="function">
    <text evidence="1">Catalyzes both the ATP-dependent activation of exogenously supplied lipoate to lipoyl-AMP and the transfer of the activated lipoyl onto the lipoyl domains of lipoate-dependent enzymes.</text>
</comment>
<organism evidence="7 8">
    <name type="scientific">Beauveria bassiana</name>
    <name type="common">White muscardine disease fungus</name>
    <name type="synonym">Tritirachium shiotae</name>
    <dbReference type="NCBI Taxonomy" id="176275"/>
    <lineage>
        <taxon>Eukaryota</taxon>
        <taxon>Fungi</taxon>
        <taxon>Dikarya</taxon>
        <taxon>Ascomycota</taxon>
        <taxon>Pezizomycotina</taxon>
        <taxon>Sordariomycetes</taxon>
        <taxon>Hypocreomycetidae</taxon>
        <taxon>Hypocreales</taxon>
        <taxon>Cordycipitaceae</taxon>
        <taxon>Beauveria</taxon>
    </lineage>
</organism>
<feature type="signal peptide" evidence="5">
    <location>
        <begin position="1"/>
        <end position="27"/>
    </location>
</feature>
<dbReference type="UniPathway" id="UPA00537">
    <property type="reaction ID" value="UER00595"/>
</dbReference>
<dbReference type="InterPro" id="IPR004143">
    <property type="entry name" value="BPL_LPL_catalytic"/>
</dbReference>
<dbReference type="Gene3D" id="3.30.930.10">
    <property type="entry name" value="Bira Bifunctional Protein, Domain 2"/>
    <property type="match status" value="1"/>
</dbReference>
<dbReference type="GO" id="GO:0009249">
    <property type="term" value="P:protein lipoylation"/>
    <property type="evidence" value="ECO:0007669"/>
    <property type="project" value="InterPro"/>
</dbReference>
<evidence type="ECO:0000256" key="4">
    <source>
        <dbReference type="ARBA" id="ARBA00015925"/>
    </source>
</evidence>
<dbReference type="PROSITE" id="PS51733">
    <property type="entry name" value="BPL_LPL_CATALYTIC"/>
    <property type="match status" value="1"/>
</dbReference>
<evidence type="ECO:0000256" key="1">
    <source>
        <dbReference type="ARBA" id="ARBA00003253"/>
    </source>
</evidence>
<dbReference type="PANTHER" id="PTHR12561">
    <property type="entry name" value="LIPOATE-PROTEIN LIGASE"/>
    <property type="match status" value="1"/>
</dbReference>
<comment type="similarity">
    <text evidence="3">Belongs to the LplA family.</text>
</comment>
<accession>A0A2N6NXM0</accession>
<dbReference type="Pfam" id="PF21948">
    <property type="entry name" value="LplA-B_cat"/>
    <property type="match status" value="1"/>
</dbReference>
<keyword evidence="7" id="KW-0436">Ligase</keyword>
<protein>
    <recommendedName>
        <fullName evidence="4">Putative lipoate-protein ligase A</fullName>
    </recommendedName>
</protein>
<dbReference type="OMA" id="RYQNWDW"/>
<dbReference type="GO" id="GO:0016874">
    <property type="term" value="F:ligase activity"/>
    <property type="evidence" value="ECO:0007669"/>
    <property type="project" value="UniProtKB-KW"/>
</dbReference>
<sequence>MAHRPQLLRRLTSSLLSPRFFFSTAAAACPSNKTQIYVSRSRDPLLNLSVEHHLLQTVPTDATVLMLYANAPCVVFGRNQNPWIETNLARLLASSQRPPIRLVRRRSGGGTVFHDEGNVNFSVICPSAAFDRNKHAEMVVRALRRLGRPTARVNERHDIVVDGDGDGDGGGTFKVSGSAYKLTRLRSLHHGTCLLQSPNLDSIAGLLRSPAEGFIKARGVDSVRSPVRNLHLDVAAFEDAVVREFEEMYGRPDVRDMVEDAAAALAVPQIRQGYAEMSSRGWLYGQTPRFVFSTHPTEQDPRPRPKLPFEERIQFEAKQGVIERFHIENSKGAQKDVSSLVGATLYDIDDWSARLADAGLASQPAQHIGEWMNGILGTDLTKA</sequence>
<dbReference type="GO" id="GO:0017118">
    <property type="term" value="F:lipoyltransferase activity"/>
    <property type="evidence" value="ECO:0007669"/>
    <property type="project" value="TreeGrafter"/>
</dbReference>
<evidence type="ECO:0000256" key="2">
    <source>
        <dbReference type="ARBA" id="ARBA00005085"/>
    </source>
</evidence>
<gene>
    <name evidence="7" type="primary">aim22</name>
    <name evidence="7" type="ORF">BM221_002120</name>
</gene>
<dbReference type="AlphaFoldDB" id="A0A2N6NXM0"/>